<feature type="domain" description="PAP-associated" evidence="8">
    <location>
        <begin position="458"/>
        <end position="506"/>
    </location>
</feature>
<feature type="domain" description="Poly(A) RNA polymerase mitochondrial-like central palm" evidence="9">
    <location>
        <begin position="210"/>
        <end position="368"/>
    </location>
</feature>
<dbReference type="GO" id="GO:0046872">
    <property type="term" value="F:metal ion binding"/>
    <property type="evidence" value="ECO:0007669"/>
    <property type="project" value="UniProtKB-KW"/>
</dbReference>
<comment type="subcellular location">
    <subcellularLocation>
        <location evidence="3">Cytoplasm</location>
    </subcellularLocation>
</comment>
<dbReference type="PANTHER" id="PTHR12271">
    <property type="entry name" value="POLY A POLYMERASE CID PAP -RELATED"/>
    <property type="match status" value="1"/>
</dbReference>
<evidence type="ECO:0000256" key="3">
    <source>
        <dbReference type="ARBA" id="ARBA00004496"/>
    </source>
</evidence>
<keyword evidence="6" id="KW-0479">Metal-binding</keyword>
<dbReference type="PANTHER" id="PTHR12271:SF40">
    <property type="entry name" value="POLY(A) RNA POLYMERASE GLD2"/>
    <property type="match status" value="1"/>
</dbReference>
<evidence type="ECO:0000313" key="11">
    <source>
        <dbReference type="Proteomes" id="UP001162131"/>
    </source>
</evidence>
<keyword evidence="11" id="KW-1185">Reference proteome</keyword>
<evidence type="ECO:0000256" key="1">
    <source>
        <dbReference type="ARBA" id="ARBA00001936"/>
    </source>
</evidence>
<dbReference type="SUPFAM" id="SSF81631">
    <property type="entry name" value="PAP/OAS1 substrate-binding domain"/>
    <property type="match status" value="1"/>
</dbReference>
<organism evidence="10 11">
    <name type="scientific">Blepharisma stoltei</name>
    <dbReference type="NCBI Taxonomy" id="1481888"/>
    <lineage>
        <taxon>Eukaryota</taxon>
        <taxon>Sar</taxon>
        <taxon>Alveolata</taxon>
        <taxon>Ciliophora</taxon>
        <taxon>Postciliodesmatophora</taxon>
        <taxon>Heterotrichea</taxon>
        <taxon>Heterotrichida</taxon>
        <taxon>Blepharismidae</taxon>
        <taxon>Blepharisma</taxon>
    </lineage>
</organism>
<dbReference type="InterPro" id="IPR054708">
    <property type="entry name" value="MTPAP-like_central"/>
</dbReference>
<sequence length="552" mass="63612">MATSRLEELLNKIEEPPLPEITDNYEIDLRNFRIYLGHLKEYKESIIKFGQISKFHAEKTRVYNSKLETAEALIKAVLKDIERLEENHHPRNYKKFGGSQNKFKRVSAQQILENPGILNGVEEGIIEDEHNSIFVLRLSEEAFPVSECPVCDEAGFSSKSELIDHLKEHLTYTNFSHSSKPFQNENLEISKKYKINQLRGAPPRSAWMALASEIQNLYQNERQDEGLLTFKYEISNYLEDIFKTIYPNSSLRMYGSNLNGFTTTNSDLDLSLSIDLKEAFKSPREKTFDLISANFEGPVKTNDLCELIILSKICDSLEEIKATDIELRASARVRIINFLTPTEPKLEVDLCLNNDLAVENSKMLKAYSLIDTRVPCLGIVIKCWAKARKIADPKNGTLSSYAYIILLIFFLQRVSHPILPYLQLYVTEEKKIGEYDCSFDNDIAKYQASAQANQMNEGELLFEFFKFFSLFDWRNNVVDIRKRENVSKSGTQNEPFISIQDPFETTRNLGDVCKPLGVKRIKNEFKRAAAEIIKGKRLQKLLEYEQIRQINN</sequence>
<proteinExistence type="predicted"/>
<dbReference type="GO" id="GO:0005737">
    <property type="term" value="C:cytoplasm"/>
    <property type="evidence" value="ECO:0007669"/>
    <property type="project" value="UniProtKB-SubCell"/>
</dbReference>
<dbReference type="Proteomes" id="UP001162131">
    <property type="component" value="Unassembled WGS sequence"/>
</dbReference>
<dbReference type="GO" id="GO:0016779">
    <property type="term" value="F:nucleotidyltransferase activity"/>
    <property type="evidence" value="ECO:0007669"/>
    <property type="project" value="TreeGrafter"/>
</dbReference>
<dbReference type="CDD" id="cd05402">
    <property type="entry name" value="NT_PAP_TUTase"/>
    <property type="match status" value="1"/>
</dbReference>
<dbReference type="Pfam" id="PF03828">
    <property type="entry name" value="PAP_assoc"/>
    <property type="match status" value="1"/>
</dbReference>
<dbReference type="EMBL" id="CAJZBQ010000014">
    <property type="protein sequence ID" value="CAG9315684.1"/>
    <property type="molecule type" value="Genomic_DNA"/>
</dbReference>
<evidence type="ECO:0000313" key="10">
    <source>
        <dbReference type="EMBL" id="CAG9315684.1"/>
    </source>
</evidence>
<evidence type="ECO:0000256" key="2">
    <source>
        <dbReference type="ARBA" id="ARBA00001946"/>
    </source>
</evidence>
<name>A0AAU9J4U0_9CILI</name>
<dbReference type="InterPro" id="IPR043519">
    <property type="entry name" value="NT_sf"/>
</dbReference>
<comment type="cofactor">
    <cofactor evidence="2">
        <name>Mg(2+)</name>
        <dbReference type="ChEBI" id="CHEBI:18420"/>
    </cofactor>
</comment>
<keyword evidence="7" id="KW-0460">Magnesium</keyword>
<dbReference type="Gene3D" id="3.30.460.10">
    <property type="entry name" value="Beta Polymerase, domain 2"/>
    <property type="match status" value="1"/>
</dbReference>
<evidence type="ECO:0000259" key="8">
    <source>
        <dbReference type="Pfam" id="PF03828"/>
    </source>
</evidence>
<gene>
    <name evidence="10" type="ORF">BSTOLATCC_MIC14434</name>
</gene>
<dbReference type="GO" id="GO:0031123">
    <property type="term" value="P:RNA 3'-end processing"/>
    <property type="evidence" value="ECO:0007669"/>
    <property type="project" value="TreeGrafter"/>
</dbReference>
<dbReference type="Pfam" id="PF22600">
    <property type="entry name" value="MTPAP-like_central"/>
    <property type="match status" value="1"/>
</dbReference>
<evidence type="ECO:0000256" key="6">
    <source>
        <dbReference type="ARBA" id="ARBA00022723"/>
    </source>
</evidence>
<evidence type="ECO:0000259" key="9">
    <source>
        <dbReference type="Pfam" id="PF22600"/>
    </source>
</evidence>
<comment type="caution">
    <text evidence="10">The sequence shown here is derived from an EMBL/GenBank/DDBJ whole genome shotgun (WGS) entry which is preliminary data.</text>
</comment>
<keyword evidence="4" id="KW-0963">Cytoplasm</keyword>
<protein>
    <submittedName>
        <fullName evidence="10">Uncharacterized protein</fullName>
    </submittedName>
</protein>
<comment type="cofactor">
    <cofactor evidence="1">
        <name>Mn(2+)</name>
        <dbReference type="ChEBI" id="CHEBI:29035"/>
    </cofactor>
</comment>
<dbReference type="InterPro" id="IPR002058">
    <property type="entry name" value="PAP_assoc"/>
</dbReference>
<accession>A0AAU9J4U0</accession>
<evidence type="ECO:0000256" key="4">
    <source>
        <dbReference type="ARBA" id="ARBA00022490"/>
    </source>
</evidence>
<evidence type="ECO:0000256" key="5">
    <source>
        <dbReference type="ARBA" id="ARBA00022679"/>
    </source>
</evidence>
<keyword evidence="5" id="KW-0808">Transferase</keyword>
<evidence type="ECO:0000256" key="7">
    <source>
        <dbReference type="ARBA" id="ARBA00022842"/>
    </source>
</evidence>
<dbReference type="AlphaFoldDB" id="A0AAU9J4U0"/>
<dbReference type="Gene3D" id="1.10.1410.10">
    <property type="match status" value="1"/>
</dbReference>
<reference evidence="10" key="1">
    <citation type="submission" date="2021-09" db="EMBL/GenBank/DDBJ databases">
        <authorList>
            <consortium name="AG Swart"/>
            <person name="Singh M."/>
            <person name="Singh A."/>
            <person name="Seah K."/>
            <person name="Emmerich C."/>
        </authorList>
    </citation>
    <scope>NUCLEOTIDE SEQUENCE</scope>
    <source>
        <strain evidence="10">ATCC30299</strain>
    </source>
</reference>
<dbReference type="SUPFAM" id="SSF81301">
    <property type="entry name" value="Nucleotidyltransferase"/>
    <property type="match status" value="1"/>
</dbReference>